<evidence type="ECO:0000259" key="8">
    <source>
        <dbReference type="PROSITE" id="PS50850"/>
    </source>
</evidence>
<dbReference type="STRING" id="560819.SAMN05428998_10678"/>
<reference evidence="9 10" key="1">
    <citation type="submission" date="2017-04" db="EMBL/GenBank/DDBJ databases">
        <authorList>
            <person name="Afonso C.L."/>
            <person name="Miller P.J."/>
            <person name="Scott M.A."/>
            <person name="Spackman E."/>
            <person name="Goraichik I."/>
            <person name="Dimitrov K.M."/>
            <person name="Suarez D.L."/>
            <person name="Swayne D.E."/>
        </authorList>
    </citation>
    <scope>NUCLEOTIDE SEQUENCE [LARGE SCALE GENOMIC DNA]</scope>
    <source>
        <strain evidence="9 10">USBA 355</strain>
    </source>
</reference>
<evidence type="ECO:0000313" key="10">
    <source>
        <dbReference type="Proteomes" id="UP000192917"/>
    </source>
</evidence>
<organism evidence="9 10">
    <name type="scientific">Tistlia consotensis USBA 355</name>
    <dbReference type="NCBI Taxonomy" id="560819"/>
    <lineage>
        <taxon>Bacteria</taxon>
        <taxon>Pseudomonadati</taxon>
        <taxon>Pseudomonadota</taxon>
        <taxon>Alphaproteobacteria</taxon>
        <taxon>Rhodospirillales</taxon>
        <taxon>Rhodovibrionaceae</taxon>
        <taxon>Tistlia</taxon>
    </lineage>
</organism>
<dbReference type="GO" id="GO:0005886">
    <property type="term" value="C:plasma membrane"/>
    <property type="evidence" value="ECO:0007669"/>
    <property type="project" value="UniProtKB-SubCell"/>
</dbReference>
<keyword evidence="4 7" id="KW-0812">Transmembrane</keyword>
<dbReference type="SUPFAM" id="SSF103473">
    <property type="entry name" value="MFS general substrate transporter"/>
    <property type="match status" value="1"/>
</dbReference>
<accession>A0A1Y6BLT8</accession>
<dbReference type="PROSITE" id="PS50850">
    <property type="entry name" value="MFS"/>
    <property type="match status" value="1"/>
</dbReference>
<feature type="transmembrane region" description="Helical" evidence="7">
    <location>
        <begin position="12"/>
        <end position="31"/>
    </location>
</feature>
<evidence type="ECO:0000256" key="2">
    <source>
        <dbReference type="ARBA" id="ARBA00022448"/>
    </source>
</evidence>
<keyword evidence="10" id="KW-1185">Reference proteome</keyword>
<dbReference type="InterPro" id="IPR050171">
    <property type="entry name" value="MFS_Transporters"/>
</dbReference>
<feature type="transmembrane region" description="Helical" evidence="7">
    <location>
        <begin position="91"/>
        <end position="109"/>
    </location>
</feature>
<feature type="transmembrane region" description="Helical" evidence="7">
    <location>
        <begin position="373"/>
        <end position="395"/>
    </location>
</feature>
<gene>
    <name evidence="9" type="ORF">SAMN05428998_10678</name>
</gene>
<keyword evidence="2" id="KW-0813">Transport</keyword>
<dbReference type="EMBL" id="FWZX01000006">
    <property type="protein sequence ID" value="SMF17088.1"/>
    <property type="molecule type" value="Genomic_DNA"/>
</dbReference>
<feature type="transmembrane region" description="Helical" evidence="7">
    <location>
        <begin position="305"/>
        <end position="329"/>
    </location>
</feature>
<sequence length="412" mass="42321">MRFLFVNLGHAYAHFFLLLYPAVVVVLQARGGGGYGELLLPSTVGFVCFAAGTLPAGWLGDSWSRPAMLALQFFLLGAGALLAGGRADAGLLLPGLALLGLGASIYHPVGLPLAAETGAADGHGVGRALGVNGVWGNLGVAAAPLLGVWLAGRWGWQSAFLLPGALSLATGLAFLPLCRRWSREPQRAQAPQDSGAAGIADARERRRITIFLLASSLIGGLVFASVTVALPEMLAEVSAEGSAEGSTLGAAGLASLIFALSAFAQLPAGRAVDRWGARRLVLLMALPQIALLVLLGLVGGPGGGWLAVPSLVLLVPLIFGEIPVYDSLAVRAAETRWRARFFAAIYLVSLGVSATAVPVVAWLHDAGSGFRPLFLLLAAAVFGVVLAALALLPAARPQAAAAMAQTKRARSI</sequence>
<dbReference type="Pfam" id="PF07690">
    <property type="entry name" value="MFS_1"/>
    <property type="match status" value="1"/>
</dbReference>
<feature type="transmembrane region" description="Helical" evidence="7">
    <location>
        <begin position="280"/>
        <end position="299"/>
    </location>
</feature>
<dbReference type="Gene3D" id="1.20.1250.20">
    <property type="entry name" value="MFS general substrate transporter like domains"/>
    <property type="match status" value="2"/>
</dbReference>
<evidence type="ECO:0000256" key="7">
    <source>
        <dbReference type="SAM" id="Phobius"/>
    </source>
</evidence>
<evidence type="ECO:0000256" key="1">
    <source>
        <dbReference type="ARBA" id="ARBA00004651"/>
    </source>
</evidence>
<keyword evidence="5 7" id="KW-1133">Transmembrane helix</keyword>
<dbReference type="GO" id="GO:0022857">
    <property type="term" value="F:transmembrane transporter activity"/>
    <property type="evidence" value="ECO:0007669"/>
    <property type="project" value="InterPro"/>
</dbReference>
<feature type="transmembrane region" description="Helical" evidence="7">
    <location>
        <begin position="250"/>
        <end position="268"/>
    </location>
</feature>
<proteinExistence type="predicted"/>
<dbReference type="InterPro" id="IPR020846">
    <property type="entry name" value="MFS_dom"/>
</dbReference>
<evidence type="ECO:0000256" key="4">
    <source>
        <dbReference type="ARBA" id="ARBA00022692"/>
    </source>
</evidence>
<dbReference type="Proteomes" id="UP000192917">
    <property type="component" value="Unassembled WGS sequence"/>
</dbReference>
<evidence type="ECO:0000313" key="9">
    <source>
        <dbReference type="EMBL" id="SMF17088.1"/>
    </source>
</evidence>
<keyword evidence="3" id="KW-1003">Cell membrane</keyword>
<feature type="transmembrane region" description="Helical" evidence="7">
    <location>
        <begin position="210"/>
        <end position="230"/>
    </location>
</feature>
<evidence type="ECO:0000256" key="6">
    <source>
        <dbReference type="ARBA" id="ARBA00023136"/>
    </source>
</evidence>
<dbReference type="PANTHER" id="PTHR23517:SF2">
    <property type="entry name" value="MULTIDRUG RESISTANCE PROTEIN MDTH"/>
    <property type="match status" value="1"/>
</dbReference>
<feature type="transmembrane region" description="Helical" evidence="7">
    <location>
        <begin position="66"/>
        <end position="84"/>
    </location>
</feature>
<dbReference type="InterPro" id="IPR011701">
    <property type="entry name" value="MFS"/>
</dbReference>
<protein>
    <submittedName>
        <fullName evidence="9">Predicted arabinose efflux permease, MFS family</fullName>
    </submittedName>
</protein>
<keyword evidence="6 7" id="KW-0472">Membrane</keyword>
<comment type="subcellular location">
    <subcellularLocation>
        <location evidence="1">Cell membrane</location>
        <topology evidence="1">Multi-pass membrane protein</topology>
    </subcellularLocation>
</comment>
<dbReference type="InterPro" id="IPR036259">
    <property type="entry name" value="MFS_trans_sf"/>
</dbReference>
<dbReference type="AlphaFoldDB" id="A0A1Y6BLT8"/>
<evidence type="ECO:0000256" key="3">
    <source>
        <dbReference type="ARBA" id="ARBA00022475"/>
    </source>
</evidence>
<feature type="transmembrane region" description="Helical" evidence="7">
    <location>
        <begin position="38"/>
        <end position="60"/>
    </location>
</feature>
<dbReference type="PANTHER" id="PTHR23517">
    <property type="entry name" value="RESISTANCE PROTEIN MDTM, PUTATIVE-RELATED-RELATED"/>
    <property type="match status" value="1"/>
</dbReference>
<dbReference type="RefSeq" id="WP_085122535.1">
    <property type="nucleotide sequence ID" value="NZ_FWZX01000006.1"/>
</dbReference>
<name>A0A1Y6BLT8_9PROT</name>
<feature type="transmembrane region" description="Helical" evidence="7">
    <location>
        <begin position="341"/>
        <end position="361"/>
    </location>
</feature>
<feature type="transmembrane region" description="Helical" evidence="7">
    <location>
        <begin position="154"/>
        <end position="177"/>
    </location>
</feature>
<evidence type="ECO:0000256" key="5">
    <source>
        <dbReference type="ARBA" id="ARBA00022989"/>
    </source>
</evidence>
<feature type="domain" description="Major facilitator superfamily (MFS) profile" evidence="8">
    <location>
        <begin position="1"/>
        <end position="396"/>
    </location>
</feature>